<evidence type="ECO:0000313" key="3">
    <source>
        <dbReference type="Proteomes" id="UP000015502"/>
    </source>
</evidence>
<evidence type="ECO:0000313" key="2">
    <source>
        <dbReference type="EMBL" id="EHR78811.1"/>
    </source>
</evidence>
<sequence length="49" mass="5381">MHSFRKSNLAYLVPFLSLLFIHFLVGEEIAPTTIVGLILIVGGIIIGKK</sequence>
<proteinExistence type="predicted"/>
<keyword evidence="1" id="KW-1133">Transmembrane helix</keyword>
<dbReference type="KEGG" id="tlt:OCC_02437"/>
<reference evidence="2 3" key="1">
    <citation type="journal article" date="2012" name="J. Bacteriol.">
        <title>Genome sequence of the model hyperthermophilic archaeon Thermococcus litoralis NS-C.</title>
        <authorList>
            <person name="Gardner A.F."/>
            <person name="Kumar S."/>
            <person name="Perler F.B."/>
        </authorList>
    </citation>
    <scope>NUCLEOTIDE SEQUENCE [LARGE SCALE GENOMIC DNA]</scope>
    <source>
        <strain evidence="3">ATCC 51850 / DSM 5473 / JCM 8560 / NS-C</strain>
    </source>
</reference>
<keyword evidence="1" id="KW-0812">Transmembrane</keyword>
<dbReference type="EMBL" id="CP006670">
    <property type="protein sequence ID" value="EHR78811.1"/>
    <property type="molecule type" value="Genomic_DNA"/>
</dbReference>
<dbReference type="SUPFAM" id="SSF103481">
    <property type="entry name" value="Multidrug resistance efflux transporter EmrE"/>
    <property type="match status" value="1"/>
</dbReference>
<dbReference type="Proteomes" id="UP000015502">
    <property type="component" value="Chromosome"/>
</dbReference>
<gene>
    <name evidence="2" type="ORF">OCC_02437</name>
</gene>
<evidence type="ECO:0000256" key="1">
    <source>
        <dbReference type="SAM" id="Phobius"/>
    </source>
</evidence>
<protein>
    <submittedName>
        <fullName evidence="2">Permease</fullName>
    </submittedName>
</protein>
<keyword evidence="3" id="KW-1185">Reference proteome</keyword>
<dbReference type="PaxDb" id="523849-OCC_02437"/>
<organism evidence="2 3">
    <name type="scientific">Thermococcus litoralis (strain ATCC 51850 / DSM 5473 / JCM 8560 / NS-C)</name>
    <dbReference type="NCBI Taxonomy" id="523849"/>
    <lineage>
        <taxon>Archaea</taxon>
        <taxon>Methanobacteriati</taxon>
        <taxon>Methanobacteriota</taxon>
        <taxon>Thermococci</taxon>
        <taxon>Thermococcales</taxon>
        <taxon>Thermococcaceae</taxon>
        <taxon>Thermococcus</taxon>
    </lineage>
</organism>
<feature type="transmembrane region" description="Helical" evidence="1">
    <location>
        <begin position="29"/>
        <end position="47"/>
    </location>
</feature>
<name>H3ZJS6_THELN</name>
<accession>H3ZJS6</accession>
<keyword evidence="1" id="KW-0472">Membrane</keyword>
<dbReference type="InterPro" id="IPR037185">
    <property type="entry name" value="EmrE-like"/>
</dbReference>
<feature type="transmembrane region" description="Helical" evidence="1">
    <location>
        <begin position="7"/>
        <end position="23"/>
    </location>
</feature>
<dbReference type="HOGENOM" id="CLU_3131043_0_0_2"/>
<dbReference type="AlphaFoldDB" id="H3ZJS6"/>